<evidence type="ECO:0000313" key="2">
    <source>
        <dbReference type="Proteomes" id="UP000230709"/>
    </source>
</evidence>
<evidence type="ECO:0008006" key="3">
    <source>
        <dbReference type="Google" id="ProtNLM"/>
    </source>
</evidence>
<evidence type="ECO:0000313" key="1">
    <source>
        <dbReference type="EMBL" id="ATQ67725.1"/>
    </source>
</evidence>
<dbReference type="STRING" id="595536.GCA_000178815_03686"/>
<organism evidence="1 2">
    <name type="scientific">Methylosinus trichosporium (strain ATCC 35070 / NCIMB 11131 / UNIQEM 75 / OB3b)</name>
    <dbReference type="NCBI Taxonomy" id="595536"/>
    <lineage>
        <taxon>Bacteria</taxon>
        <taxon>Pseudomonadati</taxon>
        <taxon>Pseudomonadota</taxon>
        <taxon>Alphaproteobacteria</taxon>
        <taxon>Hyphomicrobiales</taxon>
        <taxon>Methylocystaceae</taxon>
        <taxon>Methylosinus</taxon>
    </lineage>
</organism>
<gene>
    <name evidence="1" type="ORF">CQW49_07345</name>
</gene>
<dbReference type="KEGG" id="mtw:CQW49_07345"/>
<sequence length="888" mass="91691">MRLGMTSRLIHALFVLIVVAGAAIADTNWYNRFKVGAGLSMSSGGVLSSSGGGGGVAFTYATKAALVAAIAGGANPEKATVDAVATPGAGYGTCGLTYAFAETTAGLYGEIAAGGGFMIPQYSNSPVKACEFGVVGDAYFQYAGDVGAVTSTGGASISVSGVPYFRAGMQCASPHWHSRGGVTSIVTATTDLTSGHISVSPSIPSGSYKLACWFPMSSATGTDNWAALQAAIDYALYKTASTVVVPDGAFVVSKGLNVGYGANGFQSISLEGQQAPLVGLAGTKIFCRDTTRPCVNFQGTRSSRLRRIALYGANYGFGSFGATFNIGPSPDPLDYIDPSLAVTGSTPGGLQTNSPLVGVCVDCYSGDAPSAPYGAVTYPSLLFGTAPSQYGKNYSSDVHVEDCQIFGFGIQAAVGLNTNTQGDFFGVDRTNMGAGAYGLGAFNTQSRNVRGVAQQFLGVHSAYVGTALGEGTGQWDGVFDSPSASTIYQWVNFTNTAYAGGLILTQSYCEVCVRLGDWIGTSTWNSSLVFDGGTFQNGEAFSNLIPGSYLTVGHRAAVEFRGGFLLTGNSRIVTLVNSPGGDVHDLILNDVYLRGAFYYTGGDSAVAIAANYTGGMPIGAPLFSGPPKRYLTSGAVIGAKCVTSGASCVDSQLMHADLDVTTRASLTQFTTGFVDVAGRQWKFDLPVLQVQPYTSSAFTTGGAPNYTSCDVITFTIKAANYAQSRLHIAPGWQVMDRDTGTDWVVTAVTIDGSGNAVATAQQQNSLDFNDGCASTYGFSSAAFFTFIPAPPTIGAQVEYGDFTAGSATVANVSRGDGDNYGGDISSWLAVGDTISGPLRYESSRPWPIGAGKQVTITDIVNGSSGGTVTLSAPADYSGRFPLLPYPAH</sequence>
<name>A0A2D2CYB5_METT3</name>
<protein>
    <recommendedName>
        <fullName evidence="3">Pectate lyase superfamily protein domain-containing protein</fullName>
    </recommendedName>
</protein>
<dbReference type="Gene3D" id="2.160.20.10">
    <property type="entry name" value="Single-stranded right-handed beta-helix, Pectin lyase-like"/>
    <property type="match status" value="1"/>
</dbReference>
<reference evidence="2" key="1">
    <citation type="submission" date="2017-10" db="EMBL/GenBank/DDBJ databases">
        <title>Completed PacBio SMRT sequence of Methylosinus trichosporium OB3b reveals presence of a third large plasmid.</title>
        <authorList>
            <person name="Charles T.C."/>
            <person name="Lynch M.D.J."/>
            <person name="Heil J.R."/>
            <person name="Cheng J."/>
        </authorList>
    </citation>
    <scope>NUCLEOTIDE SEQUENCE [LARGE SCALE GENOMIC DNA]</scope>
    <source>
        <strain evidence="2">OB3b</strain>
    </source>
</reference>
<accession>A0A2D2CYB5</accession>
<keyword evidence="2" id="KW-1185">Reference proteome</keyword>
<dbReference type="InterPro" id="IPR012334">
    <property type="entry name" value="Pectin_lyas_fold"/>
</dbReference>
<proteinExistence type="predicted"/>
<dbReference type="AlphaFoldDB" id="A0A2D2CYB5"/>
<dbReference type="EMBL" id="CP023737">
    <property type="protein sequence ID" value="ATQ67725.1"/>
    <property type="molecule type" value="Genomic_DNA"/>
</dbReference>
<dbReference type="Proteomes" id="UP000230709">
    <property type="component" value="Chromosome"/>
</dbReference>